<dbReference type="AlphaFoldDB" id="A0A8K0SFT6"/>
<name>A0A8K0SFT6_9HYPO</name>
<evidence type="ECO:0000313" key="3">
    <source>
        <dbReference type="Proteomes" id="UP000813444"/>
    </source>
</evidence>
<dbReference type="OrthoDB" id="5102829at2759"/>
<keyword evidence="3" id="KW-1185">Reference proteome</keyword>
<dbReference type="Proteomes" id="UP000813444">
    <property type="component" value="Unassembled WGS sequence"/>
</dbReference>
<protein>
    <submittedName>
        <fullName evidence="2">Uncharacterized protein</fullName>
    </submittedName>
</protein>
<organism evidence="2 3">
    <name type="scientific">Stachybotrys elegans</name>
    <dbReference type="NCBI Taxonomy" id="80388"/>
    <lineage>
        <taxon>Eukaryota</taxon>
        <taxon>Fungi</taxon>
        <taxon>Dikarya</taxon>
        <taxon>Ascomycota</taxon>
        <taxon>Pezizomycotina</taxon>
        <taxon>Sordariomycetes</taxon>
        <taxon>Hypocreomycetidae</taxon>
        <taxon>Hypocreales</taxon>
        <taxon>Stachybotryaceae</taxon>
        <taxon>Stachybotrys</taxon>
    </lineage>
</organism>
<accession>A0A8K0SFT6</accession>
<dbReference type="EMBL" id="JAGPNK010000042">
    <property type="protein sequence ID" value="KAH7303028.1"/>
    <property type="molecule type" value="Genomic_DNA"/>
</dbReference>
<reference evidence="2" key="1">
    <citation type="journal article" date="2021" name="Nat. Commun.">
        <title>Genetic determinants of endophytism in the Arabidopsis root mycobiome.</title>
        <authorList>
            <person name="Mesny F."/>
            <person name="Miyauchi S."/>
            <person name="Thiergart T."/>
            <person name="Pickel B."/>
            <person name="Atanasova L."/>
            <person name="Karlsson M."/>
            <person name="Huettel B."/>
            <person name="Barry K.W."/>
            <person name="Haridas S."/>
            <person name="Chen C."/>
            <person name="Bauer D."/>
            <person name="Andreopoulos W."/>
            <person name="Pangilinan J."/>
            <person name="LaButti K."/>
            <person name="Riley R."/>
            <person name="Lipzen A."/>
            <person name="Clum A."/>
            <person name="Drula E."/>
            <person name="Henrissat B."/>
            <person name="Kohler A."/>
            <person name="Grigoriev I.V."/>
            <person name="Martin F.M."/>
            <person name="Hacquard S."/>
        </authorList>
    </citation>
    <scope>NUCLEOTIDE SEQUENCE</scope>
    <source>
        <strain evidence="2">MPI-CAGE-CH-0235</strain>
    </source>
</reference>
<evidence type="ECO:0000313" key="2">
    <source>
        <dbReference type="EMBL" id="KAH7303028.1"/>
    </source>
</evidence>
<evidence type="ECO:0000256" key="1">
    <source>
        <dbReference type="SAM" id="MobiDB-lite"/>
    </source>
</evidence>
<proteinExistence type="predicted"/>
<gene>
    <name evidence="2" type="ORF">B0I35DRAFT_365681</name>
</gene>
<feature type="region of interest" description="Disordered" evidence="1">
    <location>
        <begin position="99"/>
        <end position="126"/>
    </location>
</feature>
<feature type="non-terminal residue" evidence="2">
    <location>
        <position position="150"/>
    </location>
</feature>
<sequence>MRNGNSSDSTDEGGATLQSALELLGQYRAEFQGMKEAIKEQSETIRNQQETIRELREAVEGQLNCIRDLSQRFEDTKQQMGHDLKRAHELLEAVAARAPATPPVSFADVTRSSSSSEPSKVRTNVSNNNTLASSLANELYCTIDTSRVEE</sequence>
<comment type="caution">
    <text evidence="2">The sequence shown here is derived from an EMBL/GenBank/DDBJ whole genome shotgun (WGS) entry which is preliminary data.</text>
</comment>